<dbReference type="AlphaFoldDB" id="A0A7C8M270"/>
<dbReference type="PANTHER" id="PTHR35186:SF4">
    <property type="entry name" value="PRION-INHIBITION AND PROPAGATION HELO DOMAIN-CONTAINING PROTEIN"/>
    <property type="match status" value="1"/>
</dbReference>
<comment type="caution">
    <text evidence="3">The sequence shown here is derived from an EMBL/GenBank/DDBJ whole genome shotgun (WGS) entry which is preliminary data.</text>
</comment>
<dbReference type="EMBL" id="JAADJZ010000022">
    <property type="protein sequence ID" value="KAF2867800.1"/>
    <property type="molecule type" value="Genomic_DNA"/>
</dbReference>
<organism evidence="3 4">
    <name type="scientific">Massariosphaeria phaeospora</name>
    <dbReference type="NCBI Taxonomy" id="100035"/>
    <lineage>
        <taxon>Eukaryota</taxon>
        <taxon>Fungi</taxon>
        <taxon>Dikarya</taxon>
        <taxon>Ascomycota</taxon>
        <taxon>Pezizomycotina</taxon>
        <taxon>Dothideomycetes</taxon>
        <taxon>Pleosporomycetidae</taxon>
        <taxon>Pleosporales</taxon>
        <taxon>Pleosporales incertae sedis</taxon>
        <taxon>Massariosphaeria</taxon>
    </lineage>
</organism>
<keyword evidence="4" id="KW-1185">Reference proteome</keyword>
<sequence>MSGFEVAGVVLGSLPLVLAALEHYAEGIATAKRFWRYKSEMRSLILQINTERSIFINTLEQLLTGIVRIEHMTELLSSPGGKAWVDSGVDGKLQDRLRDAYNIYLDNVRGMDRALEKMMAKLALGVDGKPQFADPNAFKQEIRRLKFSITKSEYAESMGNLKNYNQALARITKQSLELEPTRTGSKSSGACPNFRAFQDYAKSLYNTIRSGLQCGCQGHAVNLRLESRSERFEEEEDALGQTPFRVVFSYTSDTNSPASTWSLWKEADIRYIHDKPKPIDPAPRSQRVTQISSERRRVRFDPGGVQVQHVSLATASSTPQPHTPTPNLDQIQDLCKAIERLQQPQREICIGYLLDSVRRKHGIYPLEPPVTNHQQWATYSLRDILNKPATVNRRLTQHDKLRVAVVLASSVLQLYKTPWLDEHWGKDDVIFIHRPGASLSSIYEHPFISRKFTKSTSSPNPPTLPTVCRVIRNQTLFTLGVLLIELWYGKSIEELQMPCDLDCQGTPGVAWCTAERVVENEIEFEAGKRYSDAVRRCIRCDFDRKDMSLDNESFQQAVYDGVVSLLEKTLQQFNSLD</sequence>
<dbReference type="Pfam" id="PF24476">
    <property type="entry name" value="DUF7580"/>
    <property type="match status" value="1"/>
</dbReference>
<reference evidence="3 4" key="1">
    <citation type="submission" date="2020-01" db="EMBL/GenBank/DDBJ databases">
        <authorList>
            <consortium name="DOE Joint Genome Institute"/>
            <person name="Haridas S."/>
            <person name="Albert R."/>
            <person name="Binder M."/>
            <person name="Bloem J."/>
            <person name="Labutti K."/>
            <person name="Salamov A."/>
            <person name="Andreopoulos B."/>
            <person name="Baker S.E."/>
            <person name="Barry K."/>
            <person name="Bills G."/>
            <person name="Bluhm B.H."/>
            <person name="Cannon C."/>
            <person name="Castanera R."/>
            <person name="Culley D.E."/>
            <person name="Daum C."/>
            <person name="Ezra D."/>
            <person name="Gonzalez J.B."/>
            <person name="Henrissat B."/>
            <person name="Kuo A."/>
            <person name="Liang C."/>
            <person name="Lipzen A."/>
            <person name="Lutzoni F."/>
            <person name="Magnuson J."/>
            <person name="Mondo S."/>
            <person name="Nolan M."/>
            <person name="Ohm R."/>
            <person name="Pangilinan J."/>
            <person name="Park H.-J.H."/>
            <person name="Ramirez L."/>
            <person name="Alfaro M."/>
            <person name="Sun H."/>
            <person name="Tritt A."/>
            <person name="Yoshinaga Y."/>
            <person name="Zwiers L.-H.L."/>
            <person name="Turgeon B.G."/>
            <person name="Goodwin S.B."/>
            <person name="Spatafora J.W."/>
            <person name="Crous P.W."/>
            <person name="Grigoriev I.V."/>
        </authorList>
    </citation>
    <scope>NUCLEOTIDE SEQUENCE [LARGE SCALE GENOMIC DNA]</scope>
    <source>
        <strain evidence="3 4">CBS 611.86</strain>
    </source>
</reference>
<accession>A0A7C8M270</accession>
<dbReference type="InterPro" id="IPR056002">
    <property type="entry name" value="DUF7580"/>
</dbReference>
<proteinExistence type="predicted"/>
<evidence type="ECO:0000259" key="2">
    <source>
        <dbReference type="Pfam" id="PF24476"/>
    </source>
</evidence>
<dbReference type="Proteomes" id="UP000481861">
    <property type="component" value="Unassembled WGS sequence"/>
</dbReference>
<protein>
    <recommendedName>
        <fullName evidence="2">DUF7580 domain-containing protein</fullName>
    </recommendedName>
</protein>
<feature type="chain" id="PRO_5028942793" description="DUF7580 domain-containing protein" evidence="1">
    <location>
        <begin position="20"/>
        <end position="577"/>
    </location>
</feature>
<feature type="domain" description="DUF7580" evidence="2">
    <location>
        <begin position="196"/>
        <end position="572"/>
    </location>
</feature>
<gene>
    <name evidence="3" type="ORF">BDV95DRAFT_502195</name>
</gene>
<evidence type="ECO:0000256" key="1">
    <source>
        <dbReference type="SAM" id="SignalP"/>
    </source>
</evidence>
<name>A0A7C8M270_9PLEO</name>
<evidence type="ECO:0000313" key="4">
    <source>
        <dbReference type="Proteomes" id="UP000481861"/>
    </source>
</evidence>
<dbReference type="OrthoDB" id="3565018at2759"/>
<dbReference type="PANTHER" id="PTHR35186">
    <property type="entry name" value="ANK_REP_REGION DOMAIN-CONTAINING PROTEIN"/>
    <property type="match status" value="1"/>
</dbReference>
<feature type="signal peptide" evidence="1">
    <location>
        <begin position="1"/>
        <end position="19"/>
    </location>
</feature>
<keyword evidence="1" id="KW-0732">Signal</keyword>
<evidence type="ECO:0000313" key="3">
    <source>
        <dbReference type="EMBL" id="KAF2867800.1"/>
    </source>
</evidence>